<dbReference type="AlphaFoldDB" id="M1D7M7"/>
<evidence type="ECO:0000313" key="3">
    <source>
        <dbReference type="Proteomes" id="UP000011115"/>
    </source>
</evidence>
<dbReference type="InParanoid" id="M1D7M7"/>
<dbReference type="Proteomes" id="UP000011115">
    <property type="component" value="Unassembled WGS sequence"/>
</dbReference>
<proteinExistence type="predicted"/>
<keyword evidence="3" id="KW-1185">Reference proteome</keyword>
<evidence type="ECO:0000313" key="2">
    <source>
        <dbReference type="EnsemblPlants" id="PGSC0003DMT400084254"/>
    </source>
</evidence>
<sequence length="82" mass="9117">MRPDLDSQPKTQLRHLTHNLIPTPDSGPHPDTQPGIRPLILTQDLTPTQYGTRKLGLESRSRVGSRIENQELDLGLVLGIDT</sequence>
<reference evidence="3" key="1">
    <citation type="journal article" date="2011" name="Nature">
        <title>Genome sequence and analysis of the tuber crop potato.</title>
        <authorList>
            <consortium name="The Potato Genome Sequencing Consortium"/>
        </authorList>
    </citation>
    <scope>NUCLEOTIDE SEQUENCE [LARGE SCALE GENOMIC DNA]</scope>
    <source>
        <strain evidence="3">cv. DM1-3 516 R44</strain>
    </source>
</reference>
<accession>M1D7M7</accession>
<reference evidence="2" key="2">
    <citation type="submission" date="2015-06" db="UniProtKB">
        <authorList>
            <consortium name="EnsemblPlants"/>
        </authorList>
    </citation>
    <scope>IDENTIFICATION</scope>
    <source>
        <strain evidence="2">DM1-3 516 R44</strain>
    </source>
</reference>
<dbReference type="PaxDb" id="4113-PGSC0003DMT400084254"/>
<dbReference type="HOGENOM" id="CLU_2562857_0_0_1"/>
<name>M1D7M7_SOLTU</name>
<evidence type="ECO:0000256" key="1">
    <source>
        <dbReference type="SAM" id="MobiDB-lite"/>
    </source>
</evidence>
<feature type="region of interest" description="Disordered" evidence="1">
    <location>
        <begin position="17"/>
        <end position="37"/>
    </location>
</feature>
<dbReference type="EnsemblPlants" id="PGSC0003DMT400084254">
    <property type="protein sequence ID" value="PGSC0003DMT400084254"/>
    <property type="gene ID" value="PGSC0003DMG400033898"/>
</dbReference>
<protein>
    <submittedName>
        <fullName evidence="2">Uncharacterized protein</fullName>
    </submittedName>
</protein>
<dbReference type="Gramene" id="PGSC0003DMT400084254">
    <property type="protein sequence ID" value="PGSC0003DMT400084254"/>
    <property type="gene ID" value="PGSC0003DMG400033898"/>
</dbReference>
<organism evidence="2 3">
    <name type="scientific">Solanum tuberosum</name>
    <name type="common">Potato</name>
    <dbReference type="NCBI Taxonomy" id="4113"/>
    <lineage>
        <taxon>Eukaryota</taxon>
        <taxon>Viridiplantae</taxon>
        <taxon>Streptophyta</taxon>
        <taxon>Embryophyta</taxon>
        <taxon>Tracheophyta</taxon>
        <taxon>Spermatophyta</taxon>
        <taxon>Magnoliopsida</taxon>
        <taxon>eudicotyledons</taxon>
        <taxon>Gunneridae</taxon>
        <taxon>Pentapetalae</taxon>
        <taxon>asterids</taxon>
        <taxon>lamiids</taxon>
        <taxon>Solanales</taxon>
        <taxon>Solanaceae</taxon>
        <taxon>Solanoideae</taxon>
        <taxon>Solaneae</taxon>
        <taxon>Solanum</taxon>
    </lineage>
</organism>